<dbReference type="AlphaFoldDB" id="A0A165A1Q6"/>
<keyword evidence="3" id="KW-1185">Reference proteome</keyword>
<evidence type="ECO:0000313" key="3">
    <source>
        <dbReference type="Proteomes" id="UP000076632"/>
    </source>
</evidence>
<reference evidence="2 3" key="1">
    <citation type="journal article" date="2016" name="Fungal Biol.">
        <title>The genome of Xylona heveae provides a window into fungal endophytism.</title>
        <authorList>
            <person name="Gazis R."/>
            <person name="Kuo A."/>
            <person name="Riley R."/>
            <person name="LaButti K."/>
            <person name="Lipzen A."/>
            <person name="Lin J."/>
            <person name="Amirebrahimi M."/>
            <person name="Hesse C.N."/>
            <person name="Spatafora J.W."/>
            <person name="Henrissat B."/>
            <person name="Hainaut M."/>
            <person name="Grigoriev I.V."/>
            <person name="Hibbett D.S."/>
        </authorList>
    </citation>
    <scope>NUCLEOTIDE SEQUENCE [LARGE SCALE GENOMIC DNA]</scope>
    <source>
        <strain evidence="2 3">TC161</strain>
    </source>
</reference>
<proteinExistence type="predicted"/>
<dbReference type="RefSeq" id="XP_018185387.1">
    <property type="nucleotide sequence ID" value="XM_018336454.1"/>
</dbReference>
<dbReference type="InParanoid" id="A0A165A1Q6"/>
<protein>
    <submittedName>
        <fullName evidence="2">Uncharacterized protein</fullName>
    </submittedName>
</protein>
<evidence type="ECO:0000256" key="1">
    <source>
        <dbReference type="SAM" id="MobiDB-lite"/>
    </source>
</evidence>
<dbReference type="GeneID" id="28901591"/>
<feature type="region of interest" description="Disordered" evidence="1">
    <location>
        <begin position="39"/>
        <end position="85"/>
    </location>
</feature>
<dbReference type="EMBL" id="KV407464">
    <property type="protein sequence ID" value="KZF19832.1"/>
    <property type="molecule type" value="Genomic_DNA"/>
</dbReference>
<dbReference type="Proteomes" id="UP000076632">
    <property type="component" value="Unassembled WGS sequence"/>
</dbReference>
<evidence type="ECO:0000313" key="2">
    <source>
        <dbReference type="EMBL" id="KZF19832.1"/>
    </source>
</evidence>
<accession>A0A165A1Q6</accession>
<sequence>MERGRGEQKGTTTQEDASALFFVQLFPWSSASPATGYDAVAHPGGCTIRPPGGRGGVDSPPRKLEKSNSSPNPPHGSPGRGPRSLPVVDQPFFFCLRSFGCAGCARQGEKRGLKQVLPSEFGLNSAN</sequence>
<organism evidence="2 3">
    <name type="scientific">Xylona heveae (strain CBS 132557 / TC161)</name>
    <dbReference type="NCBI Taxonomy" id="1328760"/>
    <lineage>
        <taxon>Eukaryota</taxon>
        <taxon>Fungi</taxon>
        <taxon>Dikarya</taxon>
        <taxon>Ascomycota</taxon>
        <taxon>Pezizomycotina</taxon>
        <taxon>Xylonomycetes</taxon>
        <taxon>Xylonales</taxon>
        <taxon>Xylonaceae</taxon>
        <taxon>Xylona</taxon>
    </lineage>
</organism>
<name>A0A165A1Q6_XYLHT</name>
<gene>
    <name evidence="2" type="ORF">L228DRAFT_30136</name>
</gene>